<keyword evidence="1" id="KW-0732">Signal</keyword>
<dbReference type="EnsemblMetazoa" id="XM_014396342.1">
    <property type="protein sequence ID" value="XP_014251828.1"/>
    <property type="gene ID" value="LOC106667986"/>
</dbReference>
<evidence type="ECO:0000313" key="3">
    <source>
        <dbReference type="Proteomes" id="UP000494040"/>
    </source>
</evidence>
<protein>
    <submittedName>
        <fullName evidence="2">Uncharacterized protein</fullName>
    </submittedName>
</protein>
<proteinExistence type="predicted"/>
<dbReference type="KEGG" id="clec:106667986"/>
<dbReference type="Proteomes" id="UP000494040">
    <property type="component" value="Unassembled WGS sequence"/>
</dbReference>
<dbReference type="RefSeq" id="XP_014251828.1">
    <property type="nucleotide sequence ID" value="XM_014396342.1"/>
</dbReference>
<keyword evidence="3" id="KW-1185">Reference proteome</keyword>
<feature type="chain" id="PRO_5035318460" evidence="1">
    <location>
        <begin position="19"/>
        <end position="107"/>
    </location>
</feature>
<accession>A0A8I6RUV6</accession>
<sequence>MRKAILILLFAIATCVVAFPQLPLEENALGSAVDVTGELQQLPTDSEDLLRIARTVGQDPTCNSSQMDERRKKLLGLLPGLLTRLLGSPGNAQNLGLVRLLLLLLLG</sequence>
<dbReference type="AlphaFoldDB" id="A0A8I6RUV6"/>
<evidence type="ECO:0000256" key="1">
    <source>
        <dbReference type="SAM" id="SignalP"/>
    </source>
</evidence>
<reference evidence="2" key="1">
    <citation type="submission" date="2022-01" db="UniProtKB">
        <authorList>
            <consortium name="EnsemblMetazoa"/>
        </authorList>
    </citation>
    <scope>IDENTIFICATION</scope>
</reference>
<organism evidence="2 3">
    <name type="scientific">Cimex lectularius</name>
    <name type="common">Bed bug</name>
    <name type="synonym">Acanthia lectularia</name>
    <dbReference type="NCBI Taxonomy" id="79782"/>
    <lineage>
        <taxon>Eukaryota</taxon>
        <taxon>Metazoa</taxon>
        <taxon>Ecdysozoa</taxon>
        <taxon>Arthropoda</taxon>
        <taxon>Hexapoda</taxon>
        <taxon>Insecta</taxon>
        <taxon>Pterygota</taxon>
        <taxon>Neoptera</taxon>
        <taxon>Paraneoptera</taxon>
        <taxon>Hemiptera</taxon>
        <taxon>Heteroptera</taxon>
        <taxon>Panheteroptera</taxon>
        <taxon>Cimicomorpha</taxon>
        <taxon>Cimicidae</taxon>
        <taxon>Cimex</taxon>
    </lineage>
</organism>
<dbReference type="GeneID" id="106667986"/>
<evidence type="ECO:0000313" key="2">
    <source>
        <dbReference type="EnsemblMetazoa" id="XP_014251828.1"/>
    </source>
</evidence>
<feature type="signal peptide" evidence="1">
    <location>
        <begin position="1"/>
        <end position="18"/>
    </location>
</feature>
<name>A0A8I6RUV6_CIMLE</name>